<dbReference type="AlphaFoldDB" id="A0A9P5ZXG2"/>
<evidence type="ECO:0000313" key="1">
    <source>
        <dbReference type="EMBL" id="KAF9496257.1"/>
    </source>
</evidence>
<reference evidence="1" key="1">
    <citation type="submission" date="2020-11" db="EMBL/GenBank/DDBJ databases">
        <authorList>
            <consortium name="DOE Joint Genome Institute"/>
            <person name="Ahrendt S."/>
            <person name="Riley R."/>
            <person name="Andreopoulos W."/>
            <person name="Labutti K."/>
            <person name="Pangilinan J."/>
            <person name="Ruiz-Duenas F.J."/>
            <person name="Barrasa J.M."/>
            <person name="Sanchez-Garcia M."/>
            <person name="Camarero S."/>
            <person name="Miyauchi S."/>
            <person name="Serrano A."/>
            <person name="Linde D."/>
            <person name="Babiker R."/>
            <person name="Drula E."/>
            <person name="Ayuso-Fernandez I."/>
            <person name="Pacheco R."/>
            <person name="Padilla G."/>
            <person name="Ferreira P."/>
            <person name="Barriuso J."/>
            <person name="Kellner H."/>
            <person name="Castanera R."/>
            <person name="Alfaro M."/>
            <person name="Ramirez L."/>
            <person name="Pisabarro A.G."/>
            <person name="Kuo A."/>
            <person name="Tritt A."/>
            <person name="Lipzen A."/>
            <person name="He G."/>
            <person name="Yan M."/>
            <person name="Ng V."/>
            <person name="Cullen D."/>
            <person name="Martin F."/>
            <person name="Rosso M.-N."/>
            <person name="Henrissat B."/>
            <person name="Hibbett D."/>
            <person name="Martinez A.T."/>
            <person name="Grigoriev I.V."/>
        </authorList>
    </citation>
    <scope>NUCLEOTIDE SEQUENCE</scope>
    <source>
        <strain evidence="1">ATCC 90797</strain>
    </source>
</reference>
<dbReference type="OrthoDB" id="2662502at2759"/>
<dbReference type="Pfam" id="PF20414">
    <property type="entry name" value="DUF6698"/>
    <property type="match status" value="1"/>
</dbReference>
<gene>
    <name evidence="1" type="ORF">BDN71DRAFT_1505953</name>
</gene>
<dbReference type="EMBL" id="MU154554">
    <property type="protein sequence ID" value="KAF9496257.1"/>
    <property type="molecule type" value="Genomic_DNA"/>
</dbReference>
<comment type="caution">
    <text evidence="1">The sequence shown here is derived from an EMBL/GenBank/DDBJ whole genome shotgun (WGS) entry which is preliminary data.</text>
</comment>
<sequence length="186" mass="20874">MCPKVSRLTRNRGDPEHLEEGFLRNGLLVKVYLYIFFSRSSSAQLSISDIENDENFATRRSKAKKATKKSVGQQLGLTSVTPRTIAYAAVLLHLSLSPAKFWDLEFNDSSYESFYNNIIDYLEDPGDDEEAVAEVKTVIDWWNYRVFPAGTGRGGGPPPSYQRFYSQSAGRSSPCSPHAVVIRRSP</sequence>
<proteinExistence type="predicted"/>
<organism evidence="1 2">
    <name type="scientific">Pleurotus eryngii</name>
    <name type="common">Boletus of the steppes</name>
    <dbReference type="NCBI Taxonomy" id="5323"/>
    <lineage>
        <taxon>Eukaryota</taxon>
        <taxon>Fungi</taxon>
        <taxon>Dikarya</taxon>
        <taxon>Basidiomycota</taxon>
        <taxon>Agaricomycotina</taxon>
        <taxon>Agaricomycetes</taxon>
        <taxon>Agaricomycetidae</taxon>
        <taxon>Agaricales</taxon>
        <taxon>Pleurotineae</taxon>
        <taxon>Pleurotaceae</taxon>
        <taxon>Pleurotus</taxon>
    </lineage>
</organism>
<keyword evidence="2" id="KW-1185">Reference proteome</keyword>
<evidence type="ECO:0000313" key="2">
    <source>
        <dbReference type="Proteomes" id="UP000807025"/>
    </source>
</evidence>
<dbReference type="InterPro" id="IPR046521">
    <property type="entry name" value="DUF6698"/>
</dbReference>
<dbReference type="Proteomes" id="UP000807025">
    <property type="component" value="Unassembled WGS sequence"/>
</dbReference>
<protein>
    <submittedName>
        <fullName evidence="1">Uncharacterized protein</fullName>
    </submittedName>
</protein>
<accession>A0A9P5ZXG2</accession>
<name>A0A9P5ZXG2_PLEER</name>